<evidence type="ECO:0000313" key="6">
    <source>
        <dbReference type="EMBL" id="MBH0238812.1"/>
    </source>
</evidence>
<keyword evidence="1" id="KW-0560">Oxidoreductase</keyword>
<dbReference type="InterPro" id="IPR008927">
    <property type="entry name" value="6-PGluconate_DH-like_C_sf"/>
</dbReference>
<dbReference type="GO" id="GO:0051287">
    <property type="term" value="F:NAD binding"/>
    <property type="evidence" value="ECO:0007669"/>
    <property type="project" value="InterPro"/>
</dbReference>
<comment type="caution">
    <text evidence="6">The sequence shown here is derived from an EMBL/GenBank/DDBJ whole genome shotgun (WGS) entry which is preliminary data.</text>
</comment>
<dbReference type="Proteomes" id="UP000631694">
    <property type="component" value="Unassembled WGS sequence"/>
</dbReference>
<keyword evidence="7" id="KW-1185">Reference proteome</keyword>
<feature type="active site" evidence="3">
    <location>
        <position position="170"/>
    </location>
</feature>
<accession>A0A931I2U4</accession>
<dbReference type="EMBL" id="JADZLT010000051">
    <property type="protein sequence ID" value="MBH0238812.1"/>
    <property type="molecule type" value="Genomic_DNA"/>
</dbReference>
<evidence type="ECO:0000256" key="3">
    <source>
        <dbReference type="PIRSR" id="PIRSR000103-1"/>
    </source>
</evidence>
<dbReference type="AlphaFoldDB" id="A0A931I2U4"/>
<evidence type="ECO:0000313" key="7">
    <source>
        <dbReference type="Proteomes" id="UP000631694"/>
    </source>
</evidence>
<name>A0A931I2U4_9HYPH</name>
<feature type="domain" description="6-phosphogluconate dehydrogenase NADP-binding" evidence="4">
    <location>
        <begin position="8"/>
        <end position="159"/>
    </location>
</feature>
<dbReference type="SUPFAM" id="SSF48179">
    <property type="entry name" value="6-phosphogluconate dehydrogenase C-terminal domain-like"/>
    <property type="match status" value="1"/>
</dbReference>
<evidence type="ECO:0000256" key="1">
    <source>
        <dbReference type="ARBA" id="ARBA00023002"/>
    </source>
</evidence>
<feature type="domain" description="3-hydroxyisobutyrate dehydrogenase-like NAD-binding" evidence="5">
    <location>
        <begin position="164"/>
        <end position="280"/>
    </location>
</feature>
<dbReference type="Gene3D" id="3.40.50.720">
    <property type="entry name" value="NAD(P)-binding Rossmann-like Domain"/>
    <property type="match status" value="1"/>
</dbReference>
<gene>
    <name evidence="6" type="ORF">I5731_13330</name>
</gene>
<evidence type="ECO:0000259" key="5">
    <source>
        <dbReference type="Pfam" id="PF14833"/>
    </source>
</evidence>
<evidence type="ECO:0000256" key="2">
    <source>
        <dbReference type="ARBA" id="ARBA00023027"/>
    </source>
</evidence>
<dbReference type="PANTHER" id="PTHR43060:SF15">
    <property type="entry name" value="3-HYDROXYISOBUTYRATE DEHYDROGENASE-LIKE 1, MITOCHONDRIAL-RELATED"/>
    <property type="match status" value="1"/>
</dbReference>
<protein>
    <submittedName>
        <fullName evidence="6">NAD(P)-dependent oxidoreductase</fullName>
    </submittedName>
</protein>
<dbReference type="InterPro" id="IPR029154">
    <property type="entry name" value="HIBADH-like_NADP-bd"/>
</dbReference>
<proteinExistence type="predicted"/>
<dbReference type="InterPro" id="IPR013328">
    <property type="entry name" value="6PGD_dom2"/>
</dbReference>
<dbReference type="InterPro" id="IPR015815">
    <property type="entry name" value="HIBADH-related"/>
</dbReference>
<dbReference type="PANTHER" id="PTHR43060">
    <property type="entry name" value="3-HYDROXYISOBUTYRATE DEHYDROGENASE-LIKE 1, MITOCHONDRIAL-RELATED"/>
    <property type="match status" value="1"/>
</dbReference>
<dbReference type="Pfam" id="PF14833">
    <property type="entry name" value="NAD_binding_11"/>
    <property type="match status" value="1"/>
</dbReference>
<dbReference type="InterPro" id="IPR036291">
    <property type="entry name" value="NAD(P)-bd_dom_sf"/>
</dbReference>
<keyword evidence="2" id="KW-0520">NAD</keyword>
<dbReference type="SUPFAM" id="SSF51735">
    <property type="entry name" value="NAD(P)-binding Rossmann-fold domains"/>
    <property type="match status" value="1"/>
</dbReference>
<dbReference type="InterPro" id="IPR006115">
    <property type="entry name" value="6PGDH_NADP-bd"/>
</dbReference>
<organism evidence="6 7">
    <name type="scientific">Methylobrevis albus</name>
    <dbReference type="NCBI Taxonomy" id="2793297"/>
    <lineage>
        <taxon>Bacteria</taxon>
        <taxon>Pseudomonadati</taxon>
        <taxon>Pseudomonadota</taxon>
        <taxon>Alphaproteobacteria</taxon>
        <taxon>Hyphomicrobiales</taxon>
        <taxon>Pleomorphomonadaceae</taxon>
        <taxon>Methylobrevis</taxon>
    </lineage>
</organism>
<dbReference type="GO" id="GO:0050661">
    <property type="term" value="F:NADP binding"/>
    <property type="evidence" value="ECO:0007669"/>
    <property type="project" value="InterPro"/>
</dbReference>
<dbReference type="PIRSF" id="PIRSF000103">
    <property type="entry name" value="HIBADH"/>
    <property type="match status" value="1"/>
</dbReference>
<reference evidence="6" key="1">
    <citation type="submission" date="2020-12" db="EMBL/GenBank/DDBJ databases">
        <title>Methylobrevis albus sp. nov., isolated from fresh water lack sediment.</title>
        <authorList>
            <person name="Zou Q."/>
        </authorList>
    </citation>
    <scope>NUCLEOTIDE SEQUENCE</scope>
    <source>
        <strain evidence="6">L22</strain>
    </source>
</reference>
<dbReference type="Gene3D" id="1.10.1040.10">
    <property type="entry name" value="N-(1-d-carboxylethyl)-l-norvaline Dehydrogenase, domain 2"/>
    <property type="match status" value="1"/>
</dbReference>
<dbReference type="GO" id="GO:0016491">
    <property type="term" value="F:oxidoreductase activity"/>
    <property type="evidence" value="ECO:0007669"/>
    <property type="project" value="UniProtKB-KW"/>
</dbReference>
<dbReference type="Pfam" id="PF03446">
    <property type="entry name" value="NAD_binding_2"/>
    <property type="match status" value="1"/>
</dbReference>
<evidence type="ECO:0000259" key="4">
    <source>
        <dbReference type="Pfam" id="PF03446"/>
    </source>
</evidence>
<dbReference type="RefSeq" id="WP_197311894.1">
    <property type="nucleotide sequence ID" value="NZ_JADZLT010000051.1"/>
</dbReference>
<sequence length="299" mass="29556">MSGAPEGTVGIAGLGLIGTAVAGRLTAAGFTLIGYDVDPAKRAAFAERGAVATDLADLWRRSGRVVVAVFDTAQVAEVLAAAGAAGPRTAVVMTTCDPDRIADIGAAATAAGTAVVEAPISGSSGQLAGGTATILAAGAPDAVAAQADLFAAIAGRTIEVGRLGDGNRTKLAINLVLGLNRAALAEGLVLAERLGLDPAAFLEAAKGSAAYSQVMDIKGGMMVEGRFAPQGRIVQSAKDFALIAATGGDRLPFAALYGTLMAEAIAAGDGDLDNAAVIRAIRRRVGGEDGTEARGGGSD</sequence>